<evidence type="ECO:0000256" key="1">
    <source>
        <dbReference type="ARBA" id="ARBA00005046"/>
    </source>
</evidence>
<feature type="domain" description="MoaB/Mog" evidence="3">
    <location>
        <begin position="197"/>
        <end position="334"/>
    </location>
</feature>
<comment type="pathway">
    <text evidence="1">Cofactor biosynthesis; molybdopterin biosynthesis.</text>
</comment>
<dbReference type="Gene3D" id="3.90.105.10">
    <property type="entry name" value="Molybdopterin biosynthesis moea protein, domain 2"/>
    <property type="match status" value="1"/>
</dbReference>
<evidence type="ECO:0000313" key="5">
    <source>
        <dbReference type="Proteomes" id="UP000245657"/>
    </source>
</evidence>
<organism evidence="4 5">
    <name type="scientific">Methanospirillum lacunae</name>
    <dbReference type="NCBI Taxonomy" id="668570"/>
    <lineage>
        <taxon>Archaea</taxon>
        <taxon>Methanobacteriati</taxon>
        <taxon>Methanobacteriota</taxon>
        <taxon>Stenosarchaea group</taxon>
        <taxon>Methanomicrobia</taxon>
        <taxon>Methanomicrobiales</taxon>
        <taxon>Methanospirillaceae</taxon>
        <taxon>Methanospirillum</taxon>
    </lineage>
</organism>
<dbReference type="GO" id="GO:0006777">
    <property type="term" value="P:Mo-molybdopterin cofactor biosynthetic process"/>
    <property type="evidence" value="ECO:0007669"/>
    <property type="project" value="UniProtKB-KW"/>
</dbReference>
<dbReference type="SMART" id="SM00852">
    <property type="entry name" value="MoCF_biosynth"/>
    <property type="match status" value="1"/>
</dbReference>
<dbReference type="GeneID" id="97547129"/>
<protein>
    <submittedName>
        <fullName evidence="4">Molybdopterin molybdenumtransferase MoeA</fullName>
    </submittedName>
</protein>
<dbReference type="InterPro" id="IPR038987">
    <property type="entry name" value="MoeA-like"/>
</dbReference>
<dbReference type="GO" id="GO:0061599">
    <property type="term" value="F:molybdopterin molybdotransferase activity"/>
    <property type="evidence" value="ECO:0007669"/>
    <property type="project" value="TreeGrafter"/>
</dbReference>
<dbReference type="GO" id="GO:0005829">
    <property type="term" value="C:cytosol"/>
    <property type="evidence" value="ECO:0007669"/>
    <property type="project" value="TreeGrafter"/>
</dbReference>
<keyword evidence="2" id="KW-0501">Molybdenum cofactor biosynthesis</keyword>
<dbReference type="InterPro" id="IPR005111">
    <property type="entry name" value="MoeA_C_domain_IV"/>
</dbReference>
<dbReference type="AlphaFoldDB" id="A0A2V2MYA7"/>
<dbReference type="SUPFAM" id="SSF63867">
    <property type="entry name" value="MoeA C-terminal domain-like"/>
    <property type="match status" value="1"/>
</dbReference>
<dbReference type="OrthoDB" id="31371at2157"/>
<dbReference type="InterPro" id="IPR005110">
    <property type="entry name" value="MoeA_linker/N"/>
</dbReference>
<dbReference type="PANTHER" id="PTHR10192">
    <property type="entry name" value="MOLYBDOPTERIN BIOSYNTHESIS PROTEIN"/>
    <property type="match status" value="1"/>
</dbReference>
<dbReference type="PANTHER" id="PTHR10192:SF5">
    <property type="entry name" value="GEPHYRIN"/>
    <property type="match status" value="1"/>
</dbReference>
<dbReference type="CDD" id="cd00887">
    <property type="entry name" value="MoeA"/>
    <property type="match status" value="1"/>
</dbReference>
<gene>
    <name evidence="4" type="ORF">DK846_10300</name>
</gene>
<dbReference type="InterPro" id="IPR036425">
    <property type="entry name" value="MoaB/Mog-like_dom_sf"/>
</dbReference>
<dbReference type="InterPro" id="IPR001453">
    <property type="entry name" value="MoaB/Mog_dom"/>
</dbReference>
<dbReference type="SUPFAM" id="SSF63882">
    <property type="entry name" value="MoeA N-terminal region -like"/>
    <property type="match status" value="1"/>
</dbReference>
<evidence type="ECO:0000256" key="2">
    <source>
        <dbReference type="ARBA" id="ARBA00023150"/>
    </source>
</evidence>
<dbReference type="Pfam" id="PF03454">
    <property type="entry name" value="MoeA_C"/>
    <property type="match status" value="1"/>
</dbReference>
<dbReference type="RefSeq" id="WP_109968868.1">
    <property type="nucleotide sequence ID" value="NZ_CP176093.1"/>
</dbReference>
<sequence>MSKSENSGPNASSEYYFDVVPIEEAVRIVRSISHQTGTETIPIDDGDGRTLSEPVVALTDIPGFERSWRDGYAVITDDIHSASESSPINLSCLGAVRMGTPSDLTVTPGTCMYIPTGGQIPAGADAVVMVEYTERLGNTILIKKPTIVGENIIRRDEDFKASDLIYPVGWILRPQDIGVLASIGKTQITVRKKPVIGIISTGVELVPAEAIPRPGEVREVNSYLITVFSRRQGAIPVRYGIIRDNPDELRETISRATRECDAVVVSGGSSKDRNDITAKTIGELGEVFVHGISIAPGKPTIIGKIQDVPVIGLPGHPASTFMVLSLVVIHLLQALKGSPCQKTYKQKIRMATSVQSEQGREHYLRVRIEGDYATPVLGKSGLMNTLAWSDGIIRIPAGDEGYEAGDEVEVMLW</sequence>
<dbReference type="Pfam" id="PF00994">
    <property type="entry name" value="MoCF_biosynth"/>
    <property type="match status" value="1"/>
</dbReference>
<dbReference type="NCBIfam" id="NF045515">
    <property type="entry name" value="Glp_gephyrin"/>
    <property type="match status" value="1"/>
</dbReference>
<dbReference type="EMBL" id="QGMY01000008">
    <property type="protein sequence ID" value="PWR71250.1"/>
    <property type="molecule type" value="Genomic_DNA"/>
</dbReference>
<keyword evidence="4" id="KW-0808">Transferase</keyword>
<name>A0A2V2MYA7_9EURY</name>
<dbReference type="UniPathway" id="UPA00344"/>
<keyword evidence="5" id="KW-1185">Reference proteome</keyword>
<evidence type="ECO:0000259" key="3">
    <source>
        <dbReference type="SMART" id="SM00852"/>
    </source>
</evidence>
<dbReference type="Gene3D" id="2.40.340.10">
    <property type="entry name" value="MoeA, C-terminal, domain IV"/>
    <property type="match status" value="1"/>
</dbReference>
<accession>A0A2V2MYA7</accession>
<dbReference type="Pfam" id="PF03453">
    <property type="entry name" value="MoeA_N"/>
    <property type="match status" value="1"/>
</dbReference>
<dbReference type="Gene3D" id="3.40.980.10">
    <property type="entry name" value="MoaB/Mog-like domain"/>
    <property type="match status" value="1"/>
</dbReference>
<dbReference type="Gene3D" id="2.170.190.11">
    <property type="entry name" value="Molybdopterin biosynthesis moea protein, domain 3"/>
    <property type="match status" value="1"/>
</dbReference>
<dbReference type="InterPro" id="IPR036688">
    <property type="entry name" value="MoeA_C_domain_IV_sf"/>
</dbReference>
<comment type="caution">
    <text evidence="4">The sequence shown here is derived from an EMBL/GenBank/DDBJ whole genome shotgun (WGS) entry which is preliminary data.</text>
</comment>
<dbReference type="Proteomes" id="UP000245657">
    <property type="component" value="Unassembled WGS sequence"/>
</dbReference>
<reference evidence="4 5" key="1">
    <citation type="submission" date="2018-05" db="EMBL/GenBank/DDBJ databases">
        <title>Draft genome of Methanospirillum lacunae Ki8-1.</title>
        <authorList>
            <person name="Dueholm M.S."/>
            <person name="Nielsen P.H."/>
            <person name="Bakmann L.F."/>
            <person name="Otzen D.E."/>
        </authorList>
    </citation>
    <scope>NUCLEOTIDE SEQUENCE [LARGE SCALE GENOMIC DNA]</scope>
    <source>
        <strain evidence="4 5">Ki8-1</strain>
    </source>
</reference>
<evidence type="ECO:0000313" key="4">
    <source>
        <dbReference type="EMBL" id="PWR71250.1"/>
    </source>
</evidence>
<proteinExistence type="predicted"/>
<dbReference type="NCBIfam" id="TIGR00177">
    <property type="entry name" value="molyb_syn"/>
    <property type="match status" value="1"/>
</dbReference>
<dbReference type="InterPro" id="IPR036135">
    <property type="entry name" value="MoeA_linker/N_sf"/>
</dbReference>
<dbReference type="SUPFAM" id="SSF53218">
    <property type="entry name" value="Molybdenum cofactor biosynthesis proteins"/>
    <property type="match status" value="1"/>
</dbReference>